<reference evidence="2 3" key="1">
    <citation type="submission" date="2024-04" db="EMBL/GenBank/DDBJ databases">
        <title>Tritrichomonas musculus Genome.</title>
        <authorList>
            <person name="Alves-Ferreira E."/>
            <person name="Grigg M."/>
            <person name="Lorenzi H."/>
            <person name="Galac M."/>
        </authorList>
    </citation>
    <scope>NUCLEOTIDE SEQUENCE [LARGE SCALE GENOMIC DNA]</scope>
    <source>
        <strain evidence="2 3">EAF2021</strain>
    </source>
</reference>
<accession>A0ABR2J132</accession>
<dbReference type="EMBL" id="JAPFFF010000014">
    <property type="protein sequence ID" value="KAK8870922.1"/>
    <property type="molecule type" value="Genomic_DNA"/>
</dbReference>
<gene>
    <name evidence="2" type="ORF">M9Y10_008835</name>
</gene>
<dbReference type="PROSITE" id="PS50297">
    <property type="entry name" value="ANK_REP_REGION"/>
    <property type="match status" value="1"/>
</dbReference>
<sequence length="176" mass="20230">MHAREILKKLLFIFLIMIQKQLNLMKILKFIFKSYYQHVFAAVYSNAFQILDIFFEKGLDFSKTIKTRSYMYQLVKQAIKSRSIDCLIIFIQKGLPTHGSLNSTPLINAVKNCLTDAILPLIENGADPYHKTSDGETALSLACHTQNVEAVQILVDNMIDIDLNPTDKFILFFLFF</sequence>
<organism evidence="2 3">
    <name type="scientific">Tritrichomonas musculus</name>
    <dbReference type="NCBI Taxonomy" id="1915356"/>
    <lineage>
        <taxon>Eukaryota</taxon>
        <taxon>Metamonada</taxon>
        <taxon>Parabasalia</taxon>
        <taxon>Tritrichomonadida</taxon>
        <taxon>Tritrichomonadidae</taxon>
        <taxon>Tritrichomonas</taxon>
    </lineage>
</organism>
<dbReference type="InterPro" id="IPR002110">
    <property type="entry name" value="Ankyrin_rpt"/>
</dbReference>
<protein>
    <recommendedName>
        <fullName evidence="4">Ankyrin repeat protein</fullName>
    </recommendedName>
</protein>
<dbReference type="SUPFAM" id="SSF48403">
    <property type="entry name" value="Ankyrin repeat"/>
    <property type="match status" value="1"/>
</dbReference>
<dbReference type="InterPro" id="IPR036770">
    <property type="entry name" value="Ankyrin_rpt-contain_sf"/>
</dbReference>
<name>A0ABR2J132_9EUKA</name>
<keyword evidence="1" id="KW-0040">ANK repeat</keyword>
<comment type="caution">
    <text evidence="2">The sequence shown here is derived from an EMBL/GenBank/DDBJ whole genome shotgun (WGS) entry which is preliminary data.</text>
</comment>
<dbReference type="PANTHER" id="PTHR46224:SF53">
    <property type="entry name" value="OS02G0492900 PROTEIN"/>
    <property type="match status" value="1"/>
</dbReference>
<evidence type="ECO:0008006" key="4">
    <source>
        <dbReference type="Google" id="ProtNLM"/>
    </source>
</evidence>
<dbReference type="Proteomes" id="UP001470230">
    <property type="component" value="Unassembled WGS sequence"/>
</dbReference>
<dbReference type="InterPro" id="IPR051616">
    <property type="entry name" value="Cul2-RING_E3_ligase_SR"/>
</dbReference>
<evidence type="ECO:0000313" key="3">
    <source>
        <dbReference type="Proteomes" id="UP001470230"/>
    </source>
</evidence>
<dbReference type="PROSITE" id="PS50088">
    <property type="entry name" value="ANK_REPEAT"/>
    <property type="match status" value="1"/>
</dbReference>
<dbReference type="SMART" id="SM00248">
    <property type="entry name" value="ANK"/>
    <property type="match status" value="2"/>
</dbReference>
<dbReference type="Pfam" id="PF12796">
    <property type="entry name" value="Ank_2"/>
    <property type="match status" value="1"/>
</dbReference>
<dbReference type="Gene3D" id="1.25.40.20">
    <property type="entry name" value="Ankyrin repeat-containing domain"/>
    <property type="match status" value="1"/>
</dbReference>
<feature type="repeat" description="ANK" evidence="1">
    <location>
        <begin position="134"/>
        <end position="166"/>
    </location>
</feature>
<evidence type="ECO:0000256" key="1">
    <source>
        <dbReference type="PROSITE-ProRule" id="PRU00023"/>
    </source>
</evidence>
<proteinExistence type="predicted"/>
<dbReference type="PANTHER" id="PTHR46224">
    <property type="entry name" value="ANKYRIN REPEAT FAMILY PROTEIN"/>
    <property type="match status" value="1"/>
</dbReference>
<evidence type="ECO:0000313" key="2">
    <source>
        <dbReference type="EMBL" id="KAK8870922.1"/>
    </source>
</evidence>
<keyword evidence="3" id="KW-1185">Reference proteome</keyword>